<reference evidence="2 3" key="1">
    <citation type="journal article" date="2016" name="Nat. Commun.">
        <title>Thousands of microbial genomes shed light on interconnected biogeochemical processes in an aquifer system.</title>
        <authorList>
            <person name="Anantharaman K."/>
            <person name="Brown C.T."/>
            <person name="Hug L.A."/>
            <person name="Sharon I."/>
            <person name="Castelle C.J."/>
            <person name="Probst A.J."/>
            <person name="Thomas B.C."/>
            <person name="Singh A."/>
            <person name="Wilkins M.J."/>
            <person name="Karaoz U."/>
            <person name="Brodie E.L."/>
            <person name="Williams K.H."/>
            <person name="Hubbard S.S."/>
            <person name="Banfield J.F."/>
        </authorList>
    </citation>
    <scope>NUCLEOTIDE SEQUENCE [LARGE SCALE GENOMIC DNA]</scope>
</reference>
<feature type="transmembrane region" description="Helical" evidence="1">
    <location>
        <begin position="33"/>
        <end position="53"/>
    </location>
</feature>
<proteinExistence type="predicted"/>
<keyword evidence="1" id="KW-0812">Transmembrane</keyword>
<evidence type="ECO:0000313" key="2">
    <source>
        <dbReference type="EMBL" id="OGF32322.1"/>
    </source>
</evidence>
<evidence type="ECO:0000313" key="3">
    <source>
        <dbReference type="Proteomes" id="UP000179001"/>
    </source>
</evidence>
<accession>A0A1F5T080</accession>
<keyword evidence="1" id="KW-1133">Transmembrane helix</keyword>
<evidence type="ECO:0000256" key="1">
    <source>
        <dbReference type="SAM" id="Phobius"/>
    </source>
</evidence>
<protein>
    <submittedName>
        <fullName evidence="2">Uncharacterized protein</fullName>
    </submittedName>
</protein>
<name>A0A1F5T080_9BACT</name>
<dbReference type="AlphaFoldDB" id="A0A1F5T080"/>
<comment type="caution">
    <text evidence="2">The sequence shown here is derived from an EMBL/GenBank/DDBJ whole genome shotgun (WGS) entry which is preliminary data.</text>
</comment>
<sequence length="117" mass="13566">MFFIPMMLTMMLTAIFGFIFNHVVKRFKIFQLLLGNLVGMILGIMLCQTLELIDFWDISFNSKLFGLKTLLQVFVDILCGGGIGFFVGGLIYFWIIQPILEYMSDAWFMRNIKKTSK</sequence>
<keyword evidence="1" id="KW-0472">Membrane</keyword>
<feature type="transmembrane region" description="Helical" evidence="1">
    <location>
        <begin position="6"/>
        <end position="24"/>
    </location>
</feature>
<dbReference type="Proteomes" id="UP000179001">
    <property type="component" value="Unassembled WGS sequence"/>
</dbReference>
<gene>
    <name evidence="2" type="ORF">A2478_03300</name>
</gene>
<organism evidence="2 3">
    <name type="scientific">Candidatus Falkowbacteria bacterium RIFOXYC2_FULL_36_12</name>
    <dbReference type="NCBI Taxonomy" id="1798002"/>
    <lineage>
        <taxon>Bacteria</taxon>
        <taxon>Candidatus Falkowiibacteriota</taxon>
    </lineage>
</organism>
<feature type="transmembrane region" description="Helical" evidence="1">
    <location>
        <begin position="73"/>
        <end position="95"/>
    </location>
</feature>
<dbReference type="EMBL" id="MFGJ01000006">
    <property type="protein sequence ID" value="OGF32322.1"/>
    <property type="molecule type" value="Genomic_DNA"/>
</dbReference>